<gene>
    <name evidence="8" type="ORF">EW146_g4225</name>
</gene>
<dbReference type="AlphaFoldDB" id="A0A4S4M100"/>
<evidence type="ECO:0000313" key="9">
    <source>
        <dbReference type="Proteomes" id="UP000310158"/>
    </source>
</evidence>
<dbReference type="EMBL" id="SGPL01000159">
    <property type="protein sequence ID" value="THH16410.1"/>
    <property type="molecule type" value="Genomic_DNA"/>
</dbReference>
<evidence type="ECO:0000256" key="1">
    <source>
        <dbReference type="ARBA" id="ARBA00022722"/>
    </source>
</evidence>
<keyword evidence="4 5" id="KW-0694">RNA-binding</keyword>
<dbReference type="SUPFAM" id="SSF69065">
    <property type="entry name" value="RNase III domain-like"/>
    <property type="match status" value="1"/>
</dbReference>
<keyword evidence="9" id="KW-1185">Reference proteome</keyword>
<evidence type="ECO:0008006" key="10">
    <source>
        <dbReference type="Google" id="ProtNLM"/>
    </source>
</evidence>
<evidence type="ECO:0000256" key="2">
    <source>
        <dbReference type="ARBA" id="ARBA00022759"/>
    </source>
</evidence>
<keyword evidence="3" id="KW-0378">Hydrolase</keyword>
<dbReference type="OrthoDB" id="2392202at2759"/>
<dbReference type="GO" id="GO:0004525">
    <property type="term" value="F:ribonuclease III activity"/>
    <property type="evidence" value="ECO:0007669"/>
    <property type="project" value="InterPro"/>
</dbReference>
<dbReference type="GO" id="GO:0006369">
    <property type="term" value="P:termination of RNA polymerase II transcription"/>
    <property type="evidence" value="ECO:0007669"/>
    <property type="project" value="TreeGrafter"/>
</dbReference>
<dbReference type="SUPFAM" id="SSF54768">
    <property type="entry name" value="dsRNA-binding domain-like"/>
    <property type="match status" value="1"/>
</dbReference>
<evidence type="ECO:0000256" key="4">
    <source>
        <dbReference type="ARBA" id="ARBA00022884"/>
    </source>
</evidence>
<feature type="domain" description="DRBM" evidence="6">
    <location>
        <begin position="247"/>
        <end position="320"/>
    </location>
</feature>
<comment type="caution">
    <text evidence="8">The sequence shown here is derived from an EMBL/GenBank/DDBJ whole genome shotgun (WGS) entry which is preliminary data.</text>
</comment>
<dbReference type="Gene3D" id="3.30.160.20">
    <property type="match status" value="1"/>
</dbReference>
<dbReference type="PROSITE" id="PS50142">
    <property type="entry name" value="RNASE_3_2"/>
    <property type="match status" value="1"/>
</dbReference>
<evidence type="ECO:0000313" key="8">
    <source>
        <dbReference type="EMBL" id="THH16410.1"/>
    </source>
</evidence>
<sequence length="324" mass="36273">MREKLIARHVARLVSWSQPVVVLGLRASASCRYIASLPPAPLNKSLPWQDFDPSDCLEGFVLMSVFKPDFGPKDLPRLPDIRSYEIHQRIFTHRSFAARPTHVFEDSPADPSPDNEVLEHLGDQVLGLVVTELIYDLFPHLRVGPSTLRQIFLIRPSSPARRAIPDLADRSNPDLADVFESYVGGLYQDQGLKAVQDWLRPLLRPYVREAYRIVRFQHGLPPLDATDQYYPPPSLASPPPSPPPTTAIVGHLGLFNQRLQQESKSVEWSFSDSKGEGTKATPLWIAKAIINNECWGKGRGNTKKAAKNEAAKEGLRKLGYEVES</sequence>
<name>A0A4S4M100_9AGAM</name>
<dbReference type="InterPro" id="IPR036389">
    <property type="entry name" value="RNase_III_sf"/>
</dbReference>
<keyword evidence="2" id="KW-0255">Endonuclease</keyword>
<accession>A0A4S4M100</accession>
<dbReference type="Gene3D" id="1.10.1520.10">
    <property type="entry name" value="Ribonuclease III domain"/>
    <property type="match status" value="1"/>
</dbReference>
<dbReference type="Proteomes" id="UP000310158">
    <property type="component" value="Unassembled WGS sequence"/>
</dbReference>
<proteinExistence type="predicted"/>
<evidence type="ECO:0000259" key="6">
    <source>
        <dbReference type="PROSITE" id="PS50137"/>
    </source>
</evidence>
<feature type="domain" description="RNase III" evidence="7">
    <location>
        <begin position="81"/>
        <end position="191"/>
    </location>
</feature>
<evidence type="ECO:0000256" key="3">
    <source>
        <dbReference type="ARBA" id="ARBA00022801"/>
    </source>
</evidence>
<keyword evidence="1" id="KW-0540">Nuclease</keyword>
<organism evidence="8 9">
    <name type="scientific">Bondarzewia mesenterica</name>
    <dbReference type="NCBI Taxonomy" id="1095465"/>
    <lineage>
        <taxon>Eukaryota</taxon>
        <taxon>Fungi</taxon>
        <taxon>Dikarya</taxon>
        <taxon>Basidiomycota</taxon>
        <taxon>Agaricomycotina</taxon>
        <taxon>Agaricomycetes</taxon>
        <taxon>Russulales</taxon>
        <taxon>Bondarzewiaceae</taxon>
        <taxon>Bondarzewia</taxon>
    </lineage>
</organism>
<dbReference type="SMART" id="SM00535">
    <property type="entry name" value="RIBOc"/>
    <property type="match status" value="1"/>
</dbReference>
<reference evidence="8 9" key="1">
    <citation type="submission" date="2019-02" db="EMBL/GenBank/DDBJ databases">
        <title>Genome sequencing of the rare red list fungi Bondarzewia mesenterica.</title>
        <authorList>
            <person name="Buettner E."/>
            <person name="Kellner H."/>
        </authorList>
    </citation>
    <scope>NUCLEOTIDE SEQUENCE [LARGE SCALE GENOMIC DNA]</scope>
    <source>
        <strain evidence="8 9">DSM 108281</strain>
    </source>
</reference>
<dbReference type="GO" id="GO:0005654">
    <property type="term" value="C:nucleoplasm"/>
    <property type="evidence" value="ECO:0007669"/>
    <property type="project" value="TreeGrafter"/>
</dbReference>
<dbReference type="Pfam" id="PF00035">
    <property type="entry name" value="dsrm"/>
    <property type="match status" value="1"/>
</dbReference>
<dbReference type="GO" id="GO:0003723">
    <property type="term" value="F:RNA binding"/>
    <property type="evidence" value="ECO:0007669"/>
    <property type="project" value="UniProtKB-UniRule"/>
</dbReference>
<dbReference type="PROSITE" id="PS50137">
    <property type="entry name" value="DS_RBD"/>
    <property type="match status" value="1"/>
</dbReference>
<dbReference type="CDD" id="cd00593">
    <property type="entry name" value="RIBOc"/>
    <property type="match status" value="1"/>
</dbReference>
<evidence type="ECO:0000259" key="7">
    <source>
        <dbReference type="PROSITE" id="PS50142"/>
    </source>
</evidence>
<protein>
    <recommendedName>
        <fullName evidence="10">RNase III domain-containing protein</fullName>
    </recommendedName>
</protein>
<dbReference type="InterPro" id="IPR014720">
    <property type="entry name" value="dsRBD_dom"/>
</dbReference>
<dbReference type="GO" id="GO:0034475">
    <property type="term" value="P:U4 snRNA 3'-end processing"/>
    <property type="evidence" value="ECO:0007669"/>
    <property type="project" value="TreeGrafter"/>
</dbReference>
<evidence type="ECO:0000256" key="5">
    <source>
        <dbReference type="PROSITE-ProRule" id="PRU00266"/>
    </source>
</evidence>
<dbReference type="InterPro" id="IPR000999">
    <property type="entry name" value="RNase_III_dom"/>
</dbReference>
<dbReference type="PANTHER" id="PTHR11207">
    <property type="entry name" value="RIBONUCLEASE III"/>
    <property type="match status" value="1"/>
</dbReference>
<dbReference type="GO" id="GO:0006364">
    <property type="term" value="P:rRNA processing"/>
    <property type="evidence" value="ECO:0007669"/>
    <property type="project" value="TreeGrafter"/>
</dbReference>
<dbReference type="PANTHER" id="PTHR11207:SF0">
    <property type="entry name" value="RIBONUCLEASE 3"/>
    <property type="match status" value="1"/>
</dbReference>